<keyword evidence="2" id="KW-1185">Reference proteome</keyword>
<evidence type="ECO:0000313" key="2">
    <source>
        <dbReference type="Proteomes" id="UP001239111"/>
    </source>
</evidence>
<accession>A0ACC2NZJ1</accession>
<name>A0ACC2NZJ1_9HYME</name>
<evidence type="ECO:0000313" key="1">
    <source>
        <dbReference type="EMBL" id="KAJ8676577.1"/>
    </source>
</evidence>
<organism evidence="1 2">
    <name type="scientific">Eretmocerus hayati</name>
    <dbReference type="NCBI Taxonomy" id="131215"/>
    <lineage>
        <taxon>Eukaryota</taxon>
        <taxon>Metazoa</taxon>
        <taxon>Ecdysozoa</taxon>
        <taxon>Arthropoda</taxon>
        <taxon>Hexapoda</taxon>
        <taxon>Insecta</taxon>
        <taxon>Pterygota</taxon>
        <taxon>Neoptera</taxon>
        <taxon>Endopterygota</taxon>
        <taxon>Hymenoptera</taxon>
        <taxon>Apocrita</taxon>
        <taxon>Proctotrupomorpha</taxon>
        <taxon>Chalcidoidea</taxon>
        <taxon>Aphelinidae</taxon>
        <taxon>Aphelininae</taxon>
        <taxon>Eretmocerus</taxon>
    </lineage>
</organism>
<sequence length="604" mass="68707">MQPKCSHEENRAKVCGPCGKKIVLGKMRAATRISGAHETLIRKLISDDFNLLDSKFPLSICTTCRLTIIEHSQNRTSRPLPQMPNYQDMIFLATRSNDGTCNCYICLTARSAVHLKNVKGRGSEREFNIRIDVSNGLFGRSSLTSLPRNKKTIEKAQNRSTTCTICRGEIRKGIRHSCGSGSVVDNSVQAIDALSEAQKQRVISKLLKRQINKVTDNEGTSSSNNQNCEVRLKTGGPEMRVVVKPKKMKMFTFDSKSLDDFRISTGVTFNHMIKMTSFIRRTTGKNSIPSHYRERMSEQSKILDSHYKSKVLEFDVETTPVMIRKQRPVVYVDAEELLEFVLESRNMIGDFNIKVFTDSGQGSLKMSMSIFPSSETNANDTDDINLESSRSSRKNKSELTGVHKLLLIAIVPSVKETYENLRLLFDLTNINNLPYKFLADFKVYHLVNGQQTSRASFPCPYCFISLNDLKDIESVPDKQDNRFHGAAKSSAPYYDLESSAEAQDIENEELNGVLRSWKLYDDLENITPDDSEIVVLNSNKENECEENTLRPLYMTGYLRMSQSRKELQYRADFLQRRPPFKYLCIVHGVELCWHGIMSTPFEAY</sequence>
<proteinExistence type="predicted"/>
<dbReference type="Proteomes" id="UP001239111">
    <property type="component" value="Chromosome 2"/>
</dbReference>
<gene>
    <name evidence="1" type="ORF">QAD02_012364</name>
</gene>
<reference evidence="1" key="1">
    <citation type="submission" date="2023-04" db="EMBL/GenBank/DDBJ databases">
        <title>A chromosome-level genome assembly of the parasitoid wasp Eretmocerus hayati.</title>
        <authorList>
            <person name="Zhong Y."/>
            <person name="Liu S."/>
            <person name="Liu Y."/>
        </authorList>
    </citation>
    <scope>NUCLEOTIDE SEQUENCE</scope>
    <source>
        <strain evidence="1">ZJU_SS_LIU_2023</strain>
    </source>
</reference>
<protein>
    <submittedName>
        <fullName evidence="1">Uncharacterized protein</fullName>
    </submittedName>
</protein>
<comment type="caution">
    <text evidence="1">The sequence shown here is derived from an EMBL/GenBank/DDBJ whole genome shotgun (WGS) entry which is preliminary data.</text>
</comment>
<dbReference type="EMBL" id="CM056742">
    <property type="protein sequence ID" value="KAJ8676577.1"/>
    <property type="molecule type" value="Genomic_DNA"/>
</dbReference>